<evidence type="ECO:0000313" key="3">
    <source>
        <dbReference type="Proteomes" id="UP000655751"/>
    </source>
</evidence>
<organism evidence="2 3">
    <name type="scientific">Nocardia bovistercoris</name>
    <dbReference type="NCBI Taxonomy" id="2785916"/>
    <lineage>
        <taxon>Bacteria</taxon>
        <taxon>Bacillati</taxon>
        <taxon>Actinomycetota</taxon>
        <taxon>Actinomycetes</taxon>
        <taxon>Mycobacteriales</taxon>
        <taxon>Nocardiaceae</taxon>
        <taxon>Nocardia</taxon>
    </lineage>
</organism>
<protein>
    <submittedName>
        <fullName evidence="2">Uncharacterized protein</fullName>
    </submittedName>
</protein>
<dbReference type="Proteomes" id="UP000655751">
    <property type="component" value="Unassembled WGS sequence"/>
</dbReference>
<keyword evidence="3" id="KW-1185">Reference proteome</keyword>
<evidence type="ECO:0000313" key="2">
    <source>
        <dbReference type="EMBL" id="MBH0778242.1"/>
    </source>
</evidence>
<dbReference type="EMBL" id="JADMLG010000007">
    <property type="protein sequence ID" value="MBH0778242.1"/>
    <property type="molecule type" value="Genomic_DNA"/>
</dbReference>
<dbReference type="RefSeq" id="WP_196150560.1">
    <property type="nucleotide sequence ID" value="NZ_JADMLG010000007.1"/>
</dbReference>
<name>A0A931IAZ6_9NOCA</name>
<keyword evidence="1" id="KW-0472">Membrane</keyword>
<keyword evidence="1" id="KW-1133">Transmembrane helix</keyword>
<evidence type="ECO:0000256" key="1">
    <source>
        <dbReference type="SAM" id="Phobius"/>
    </source>
</evidence>
<dbReference type="AlphaFoldDB" id="A0A931IAZ6"/>
<accession>A0A931IAZ6</accession>
<sequence length="92" mass="9699">MHTFVTNMQALWQVTSAALLFGAGLPIVFAFGVRLWSTAEVVTADGTARRNHVALVGALTCFAITIAAIATGILYTASAFLAARFGIHLFGE</sequence>
<proteinExistence type="predicted"/>
<gene>
    <name evidence="2" type="ORF">IT779_18340</name>
</gene>
<keyword evidence="1" id="KW-0812">Transmembrane</keyword>
<reference evidence="2" key="1">
    <citation type="submission" date="2020-11" db="EMBL/GenBank/DDBJ databases">
        <title>Nocardia NEAU-351.nov., a novel actinomycete isolated from the cow dung.</title>
        <authorList>
            <person name="Zhang X."/>
        </authorList>
    </citation>
    <scope>NUCLEOTIDE SEQUENCE</scope>
    <source>
        <strain evidence="2">NEAU-351</strain>
    </source>
</reference>
<comment type="caution">
    <text evidence="2">The sequence shown here is derived from an EMBL/GenBank/DDBJ whole genome shotgun (WGS) entry which is preliminary data.</text>
</comment>
<feature type="transmembrane region" description="Helical" evidence="1">
    <location>
        <begin position="54"/>
        <end position="75"/>
    </location>
</feature>